<evidence type="ECO:0000313" key="3">
    <source>
        <dbReference type="Proteomes" id="UP001231518"/>
    </source>
</evidence>
<proteinExistence type="predicted"/>
<sequence>MQKSRLYYELEALTSVIEKYNKNVLSLSPSETFLMKRHLLDMERHILPGLTRVTWTALGIGEYIKDITKGEHALQAVYKQLKMVEKEIQFLVDQIESFDLYPLLKPENYVDPETGLPDPTWIYPCKAFFVELEHERLSRVAALGRMYERIGPILMKLEYLILGTCTGTSHMMNAYYTHWEKKIFLCLVRLTLENLEEFQANLSGNKPVFQVDAVLVPPDITMRPTQTEVCNILGYDAKHYLSRLTSFPRWMKKTCLPCAPLRIKVATGNEFFTWSYFEDILRVAAINDISLLIQDTIFRLTSDINTYIIKWYKYSHLWSFDKHLSCEKYVQKYSQIFKYDEKFFFFEDIIADLDGHVKYVDIGAIRVNLRPIIKQIQEHAQEWKDILGACIATKTRTSMHDLKNQVDTLRATVNMNIKGLDDFKLVMATITQIQMMTITVECRYQNMQEIYHMLRQHGLDDFKLVMATITQIQMMTITVECRYQNMQEIYHMLRQHGIEVRLIIARSFIKTK</sequence>
<dbReference type="GO" id="GO:0045505">
    <property type="term" value="F:dynein intermediate chain binding"/>
    <property type="evidence" value="ECO:0007669"/>
    <property type="project" value="InterPro"/>
</dbReference>
<dbReference type="Pfam" id="PF08385">
    <property type="entry name" value="DHC_N1"/>
    <property type="match status" value="1"/>
</dbReference>
<dbReference type="EMBL" id="JARGEI010000016">
    <property type="protein sequence ID" value="KAJ8717758.1"/>
    <property type="molecule type" value="Genomic_DNA"/>
</dbReference>
<feature type="domain" description="Dynein heavy chain tail" evidence="1">
    <location>
        <begin position="2"/>
        <end position="63"/>
    </location>
</feature>
<dbReference type="InterPro" id="IPR026983">
    <property type="entry name" value="DHC"/>
</dbReference>
<evidence type="ECO:0000313" key="2">
    <source>
        <dbReference type="EMBL" id="KAJ8717758.1"/>
    </source>
</evidence>
<dbReference type="PANTHER" id="PTHR22878">
    <property type="entry name" value="DYNEIN HEAVY CHAIN 6, AXONEMAL-LIKE-RELATED"/>
    <property type="match status" value="1"/>
</dbReference>
<name>A0AAD7YII9_MYTSE</name>
<dbReference type="Proteomes" id="UP001231518">
    <property type="component" value="Chromosome 18"/>
</dbReference>
<dbReference type="GO" id="GO:0007018">
    <property type="term" value="P:microtubule-based movement"/>
    <property type="evidence" value="ECO:0007669"/>
    <property type="project" value="InterPro"/>
</dbReference>
<dbReference type="PANTHER" id="PTHR22878:SF63">
    <property type="entry name" value="DYNEIN AXONEMAL HEAVY CHAIN 10"/>
    <property type="match status" value="1"/>
</dbReference>
<dbReference type="InterPro" id="IPR013594">
    <property type="entry name" value="Dynein_heavy_tail"/>
</dbReference>
<protein>
    <recommendedName>
        <fullName evidence="1">Dynein heavy chain tail domain-containing protein</fullName>
    </recommendedName>
</protein>
<reference evidence="2" key="1">
    <citation type="submission" date="2023-03" db="EMBL/GenBank/DDBJ databases">
        <title>Chromosome-level genomes of two armyworms, Mythimna separata and Mythimna loreyi, provide insights into the biosynthesis and reception of sex pheromones.</title>
        <authorList>
            <person name="Zhao H."/>
        </authorList>
    </citation>
    <scope>NUCLEOTIDE SEQUENCE</scope>
    <source>
        <strain evidence="2">BeijingLab</strain>
        <tissue evidence="2">Pupa</tissue>
    </source>
</reference>
<accession>A0AAD7YII9</accession>
<organism evidence="2 3">
    <name type="scientific">Mythimna separata</name>
    <name type="common">Oriental armyworm</name>
    <name type="synonym">Pseudaletia separata</name>
    <dbReference type="NCBI Taxonomy" id="271217"/>
    <lineage>
        <taxon>Eukaryota</taxon>
        <taxon>Metazoa</taxon>
        <taxon>Ecdysozoa</taxon>
        <taxon>Arthropoda</taxon>
        <taxon>Hexapoda</taxon>
        <taxon>Insecta</taxon>
        <taxon>Pterygota</taxon>
        <taxon>Neoptera</taxon>
        <taxon>Endopterygota</taxon>
        <taxon>Lepidoptera</taxon>
        <taxon>Glossata</taxon>
        <taxon>Ditrysia</taxon>
        <taxon>Noctuoidea</taxon>
        <taxon>Noctuidae</taxon>
        <taxon>Noctuinae</taxon>
        <taxon>Hadenini</taxon>
        <taxon>Mythimna</taxon>
    </lineage>
</organism>
<dbReference type="GO" id="GO:0051959">
    <property type="term" value="F:dynein light intermediate chain binding"/>
    <property type="evidence" value="ECO:0007669"/>
    <property type="project" value="InterPro"/>
</dbReference>
<keyword evidence="3" id="KW-1185">Reference proteome</keyword>
<dbReference type="GO" id="GO:0030286">
    <property type="term" value="C:dynein complex"/>
    <property type="evidence" value="ECO:0007669"/>
    <property type="project" value="InterPro"/>
</dbReference>
<gene>
    <name evidence="2" type="ORF">PYW07_005688</name>
</gene>
<comment type="caution">
    <text evidence="2">The sequence shown here is derived from an EMBL/GenBank/DDBJ whole genome shotgun (WGS) entry which is preliminary data.</text>
</comment>
<dbReference type="AlphaFoldDB" id="A0AAD7YII9"/>
<evidence type="ECO:0000259" key="1">
    <source>
        <dbReference type="Pfam" id="PF08385"/>
    </source>
</evidence>